<keyword evidence="2" id="KW-0812">Transmembrane</keyword>
<dbReference type="Pfam" id="PF01345">
    <property type="entry name" value="DUF11"/>
    <property type="match status" value="2"/>
</dbReference>
<gene>
    <name evidence="5" type="ORF">GCM10023351_25360</name>
</gene>
<dbReference type="InterPro" id="IPR045826">
    <property type="entry name" value="SpaA_PFL_dom_2"/>
</dbReference>
<feature type="compositionally biased region" description="Polar residues" evidence="1">
    <location>
        <begin position="108"/>
        <end position="124"/>
    </location>
</feature>
<dbReference type="EMBL" id="BAABKO010000004">
    <property type="protein sequence ID" value="GAA4779277.1"/>
    <property type="molecule type" value="Genomic_DNA"/>
</dbReference>
<feature type="domain" description="SpaA-like prealbumin fold" evidence="4">
    <location>
        <begin position="1718"/>
        <end position="1808"/>
    </location>
</feature>
<evidence type="ECO:0008006" key="7">
    <source>
        <dbReference type="Google" id="ProtNLM"/>
    </source>
</evidence>
<dbReference type="InterPro" id="IPR001434">
    <property type="entry name" value="OmcB-like_DUF11"/>
</dbReference>
<feature type="domain" description="SpaA-like prealbumin fold" evidence="4">
    <location>
        <begin position="733"/>
        <end position="831"/>
    </location>
</feature>
<dbReference type="NCBIfam" id="TIGR01451">
    <property type="entry name" value="B_ant_repeat"/>
    <property type="match status" value="1"/>
</dbReference>
<feature type="domain" description="DUF11" evidence="3">
    <location>
        <begin position="2141"/>
        <end position="2251"/>
    </location>
</feature>
<feature type="domain" description="SpaA-like prealbumin fold" evidence="4">
    <location>
        <begin position="639"/>
        <end position="729"/>
    </location>
</feature>
<dbReference type="Proteomes" id="UP001501645">
    <property type="component" value="Unassembled WGS sequence"/>
</dbReference>
<keyword evidence="2" id="KW-1133">Transmembrane helix</keyword>
<dbReference type="InterPro" id="IPR013783">
    <property type="entry name" value="Ig-like_fold"/>
</dbReference>
<dbReference type="Gene3D" id="2.40.160.150">
    <property type="match status" value="1"/>
</dbReference>
<feature type="domain" description="SpaA-like prealbumin fold" evidence="4">
    <location>
        <begin position="1420"/>
        <end position="1517"/>
    </location>
</feature>
<feature type="region of interest" description="Disordered" evidence="1">
    <location>
        <begin position="108"/>
        <end position="128"/>
    </location>
</feature>
<keyword evidence="2" id="KW-0472">Membrane</keyword>
<evidence type="ECO:0000259" key="3">
    <source>
        <dbReference type="Pfam" id="PF01345"/>
    </source>
</evidence>
<comment type="caution">
    <text evidence="5">The sequence shown here is derived from an EMBL/GenBank/DDBJ whole genome shotgun (WGS) entry which is preliminary data.</text>
</comment>
<feature type="domain" description="SpaA-like prealbumin fold" evidence="4">
    <location>
        <begin position="1230"/>
        <end position="1320"/>
    </location>
</feature>
<evidence type="ECO:0000313" key="6">
    <source>
        <dbReference type="Proteomes" id="UP001501645"/>
    </source>
</evidence>
<dbReference type="Pfam" id="PF19403">
    <property type="entry name" value="SpaA_2"/>
    <property type="match status" value="16"/>
</dbReference>
<feature type="compositionally biased region" description="Polar residues" evidence="1">
    <location>
        <begin position="2410"/>
        <end position="2421"/>
    </location>
</feature>
<protein>
    <recommendedName>
        <fullName evidence="7">DUF11 domain-containing protein</fullName>
    </recommendedName>
</protein>
<proteinExistence type="predicted"/>
<reference evidence="6" key="1">
    <citation type="journal article" date="2019" name="Int. J. Syst. Evol. Microbiol.">
        <title>The Global Catalogue of Microorganisms (GCM) 10K type strain sequencing project: providing services to taxonomists for standard genome sequencing and annotation.</title>
        <authorList>
            <consortium name="The Broad Institute Genomics Platform"/>
            <consortium name="The Broad Institute Genome Sequencing Center for Infectious Disease"/>
            <person name="Wu L."/>
            <person name="Ma J."/>
        </authorList>
    </citation>
    <scope>NUCLEOTIDE SEQUENCE [LARGE SCALE GENOMIC DNA]</scope>
    <source>
        <strain evidence="6">JCM 18537</strain>
    </source>
</reference>
<feature type="domain" description="SpaA-like prealbumin fold" evidence="4">
    <location>
        <begin position="2045"/>
        <end position="2133"/>
    </location>
</feature>
<accession>A0ABP9ACY7</accession>
<feature type="domain" description="SpaA-like prealbumin fold" evidence="4">
    <location>
        <begin position="438"/>
        <end position="532"/>
    </location>
</feature>
<sequence>MRPGRSELMSIMAKTSGRRSSHGWRRRARAMLAAGTALVLASFGVLVAVPAQAATVGGITTAFAIDGNKAGPSDWNAFYGPGLTPDGDPTTGILDSYSLVEACEGDGSSLTDPTVSGTNSQNLNDDPWQMSPGPFPNKKSDLCSAGGAYEIVDVDGQQHVMLYQYWTRAPEGTGDLSINYSFAGGAAGRAGDILIQFNVNPNGSTNVIGMAWNGVSWVQTGSFAFQALLGPNPDIAGSIGDTFGEFAIDLTASGILPATGCVTFTSGDIVTKTGNAGTQGQLQDFMVAGDPLTIGTCGGLTVEKVVNGTAPADLLFDYVVDQADAMPVHGAAGATGPVADTDGSVSAITAQIAPDSSQTWTGVIAQPDYRVAEIVDALPPGVTGLSVVCTYQDPFVAGSPQVQTTVWQDGAYTGDDFVLSATTLGLMTPVCVITNQVTSLTLDKVVVNDDGGSATSEDFPLTATSGQTAAIDGVDTDSDEGSTLSALVAPGAYTIAEVGQPGYDAGSWSCVGGTLQGDVVTVAAGSGVVCSIVNDDAPAHLTLVKAVVNDDGGTAEDVDFTLTADGPTPLSGTEGAPEVTDVEVSAGSYAIGEVPLDGYALTGVSCWTDSTRTTIVPVTDGSIALANGASAFCELANDDLPGTLQLVKEVDNGDGGTADPAAWVLSADGPTPISGAGGTAVEEVSAGVYTLSESGGPAGYEPGAWSCSGASVDGDEVVVPNGGAIVCTIVNDDRPAHLTLVKDVVNDDGGTAVDTDFTLSATGPTPVSGAEGDPAITDAPVSTGVYTLGEEALPGYQLTGISCWTDDSRQTEVAVDDAQIELALGASAFCELTNDDVPAQLTLVKAVVNDDGGTAVDTDFTLRADGPTSISGTEGDAAITAAVVDAGVYTIGEDAVDGYDLTGLSCWTDADRTTAVPVQGGQITLSGAGTAYCELTNDDIPPRLTLVKQVVNDDGGTLGTDDFPLTADGPDLVTGASGDDAVTDVAVTAGSYTLSEQTQEGYAAGDWSCAGGVLSGDVLELAVGDTAECTIVNDDEPGELTLIKSVTNDDGGEVDPAAWTLTADGPVTVSGVTGDPEITDATVPAGAYTLTEDGPGGYQPGAWVCEGGSVTAEGVVTVPNGGDVTCTIVNDDVAPRLTLVKQVVNDDGGTSVATDWTLTASGGIEISGATGDPAVTDAAVFAGAYDLSESGPDGYAAGDWSCDGGALDGATLTLGIGESAVCTIVNDDIAPRLTLLKVVVNDDGGTRTVDDFPLTAEGPQTVTGVSGAAEVTDVAVAPGAYTLSEVEQPGYAAGAWSCAGGTQEGDQLTIDIGESAVCTIVNDDVAPTLTLVKTVVNDDGGAASAIDWTLEADGPTPVSGSTGSEEVTVVDVLAGTYVLSESGPSGYAAGVWSCDGGALEGDELVLGVGEDAVCTIVNDDVPAVLTLVKDVVNDDGGTAVDTDFTLTADGPTPVSGAEGDAAVTDAEVSAGAYALGEQSPTGYALVAVSCWTDESRETAVAVDGMQIALANGGSAYCELTNDDIAPLLTLVKQVVNDDGGDAVDTDWVLTADGPTPVSGVTDDPAVTGAVVTAGGYALSEAGPAGYAAGTWSCDGGSLDGADLLLAVGDVAVCTIVNDDLPGELTLVKDVVTDDGGTLDASAWTLTADGPVLISGATGDPAITDATVPAGDYALSEDGPSGYAPGVWVCDGGAVTADGVVTVPNGGDVTCTIVNDDIAPHLTLIKEVVNDDGGTALPTAWTLAADGPADIAGPTGDESVTAAAVLAGSYTLSETGPSGYAAGAWSCQGGALDDGMLVLEVGEDAICTIVNDDIAPLLTLVKQVVNDDGGDLGAADFPLTASGPDTISGVSGDEAITDAPVTAGAYDLSEQQRAGYAAGAWACDGGTLDGTALLLGVGDEAVCTIVNDDQPVDLALTKDDGGATAANGGSFDYTLAIENVGDRAVDLDEPVTVVDELPDGMVFVSGPDQCSAEGRVVTCDVDPALLGAGDAVEIVLTVAFQVDAPAGDYENIAWVTTQDDPAPEEPGCPSASNNVDCEPTPLQFPTLTLVKVVDNDEGGEAEVSDFVLSADGPVAISGTTGEGAVTGAEVPAGSYALSEDGPQGYAAGTWSCVGGALDGEVVTLAGIVDVVCTIVNADHPVDLALTKDDGGASAEAGQSFPYTITVANIGSRDVDADDPVTVTDVLPDGMVYVSGPEGCAADGQVVTCDVDPALLGAGESTQLVLTVMFEADALAGEYVNLAVVTTEDDPAPEEPTCPEPGAAAALAAGALAGNNVDCEPTPLVAGSLSAEKSVWEESDDGWVESDGIVEFGDTVRYQIRLEAAGDAPSRDVVVVDELQDGLVPAGKASCSAACVATLDEGTATHRVEIAAIEPGESVTIVFDAVVPDGPVLRPGERVEASFDNVAVFQTRNQGPAPTNEVTVTADDERDPAPTPKPTTPTPKPRPLAPTGGELGPLGLAVGGGLLLAGWMLVARARAAARTR</sequence>
<evidence type="ECO:0000256" key="2">
    <source>
        <dbReference type="SAM" id="Phobius"/>
    </source>
</evidence>
<feature type="compositionally biased region" description="Pro residues" evidence="1">
    <location>
        <begin position="2431"/>
        <end position="2446"/>
    </location>
</feature>
<feature type="domain" description="SpaA-like prealbumin fold" evidence="4">
    <location>
        <begin position="1324"/>
        <end position="1416"/>
    </location>
</feature>
<dbReference type="Gene3D" id="2.60.40.10">
    <property type="entry name" value="Immunoglobulins"/>
    <property type="match status" value="1"/>
</dbReference>
<feature type="domain" description="SpaA-like prealbumin fold" evidence="4">
    <location>
        <begin position="1132"/>
        <end position="1224"/>
    </location>
</feature>
<feature type="domain" description="DUF11" evidence="3">
    <location>
        <begin position="1912"/>
        <end position="2022"/>
    </location>
</feature>
<evidence type="ECO:0000313" key="5">
    <source>
        <dbReference type="EMBL" id="GAA4779277.1"/>
    </source>
</evidence>
<evidence type="ECO:0000259" key="4">
    <source>
        <dbReference type="Pfam" id="PF19403"/>
    </source>
</evidence>
<feature type="domain" description="SpaA-like prealbumin fold" evidence="4">
    <location>
        <begin position="1619"/>
        <end position="1712"/>
    </location>
</feature>
<feature type="domain" description="SpaA-like prealbumin fold" evidence="4">
    <location>
        <begin position="836"/>
        <end position="921"/>
    </location>
</feature>
<feature type="transmembrane region" description="Helical" evidence="2">
    <location>
        <begin position="2453"/>
        <end position="2472"/>
    </location>
</feature>
<keyword evidence="6" id="KW-1185">Reference proteome</keyword>
<feature type="domain" description="SpaA-like prealbumin fold" evidence="4">
    <location>
        <begin position="1816"/>
        <end position="1904"/>
    </location>
</feature>
<evidence type="ECO:0000256" key="1">
    <source>
        <dbReference type="SAM" id="MobiDB-lite"/>
    </source>
</evidence>
<dbReference type="InterPro" id="IPR047589">
    <property type="entry name" value="DUF11_rpt"/>
</dbReference>
<feature type="domain" description="SpaA-like prealbumin fold" evidence="4">
    <location>
        <begin position="536"/>
        <end position="634"/>
    </location>
</feature>
<feature type="domain" description="SpaA-like prealbumin fold" evidence="4">
    <location>
        <begin position="939"/>
        <end position="1031"/>
    </location>
</feature>
<name>A0ABP9ACY7_9MICO</name>
<feature type="domain" description="SpaA-like prealbumin fold" evidence="4">
    <location>
        <begin position="1527"/>
        <end position="1615"/>
    </location>
</feature>
<feature type="region of interest" description="Disordered" evidence="1">
    <location>
        <begin position="2410"/>
        <end position="2453"/>
    </location>
</feature>
<organism evidence="5 6">
    <name type="scientific">Microbacterium gilvum</name>
    <dbReference type="NCBI Taxonomy" id="1336204"/>
    <lineage>
        <taxon>Bacteria</taxon>
        <taxon>Bacillati</taxon>
        <taxon>Actinomycetota</taxon>
        <taxon>Actinomycetes</taxon>
        <taxon>Micrococcales</taxon>
        <taxon>Microbacteriaceae</taxon>
        <taxon>Microbacterium</taxon>
    </lineage>
</organism>
<feature type="domain" description="SpaA-like prealbumin fold" evidence="4">
    <location>
        <begin position="1035"/>
        <end position="1128"/>
    </location>
</feature>